<feature type="transmembrane region" description="Helical" evidence="1">
    <location>
        <begin position="110"/>
        <end position="134"/>
    </location>
</feature>
<reference evidence="2" key="1">
    <citation type="journal article" date="2020" name="Nature">
        <title>Giant virus diversity and host interactions through global metagenomics.</title>
        <authorList>
            <person name="Schulz F."/>
            <person name="Roux S."/>
            <person name="Paez-Espino D."/>
            <person name="Jungbluth S."/>
            <person name="Walsh D.A."/>
            <person name="Denef V.J."/>
            <person name="McMahon K.D."/>
            <person name="Konstantinidis K.T."/>
            <person name="Eloe-Fadrosh E.A."/>
            <person name="Kyrpides N.C."/>
            <person name="Woyke T."/>
        </authorList>
    </citation>
    <scope>NUCLEOTIDE SEQUENCE</scope>
    <source>
        <strain evidence="2">GVMAG-M-3300027963-41</strain>
    </source>
</reference>
<dbReference type="AlphaFoldDB" id="A0A6C0LLQ6"/>
<proteinExistence type="predicted"/>
<name>A0A6C0LLQ6_9ZZZZ</name>
<keyword evidence="1" id="KW-1133">Transmembrane helix</keyword>
<sequence>MERKPLERKNSAIFKMNAAVTQSPATGQSPTMPAPSLDLRKSYGTNWTKSNVSVLFEWVTIAAYNIRCLELAITHYRRKIRANTILGIVLSTLSGTIATAQAGFPNSVGVNLTIILNTIFIVMSFSIAIMTGYIKIYQIQENLELNIKAKQDWISFSADIASELQLPIELRKDALWMIIKNKNIYLDLLKTNLEIPVCITRQAQKDLKTETKLNMDVSSLPRILMDIAIQEMRDISIDVKEDRISSVVQKQLTHLVTQPADAAAWKSETQLDAILEADEKADSSLGSVKDVHQVVTLDMSGSPTHPHLEVRPT</sequence>
<keyword evidence="1" id="KW-0812">Transmembrane</keyword>
<evidence type="ECO:0000313" key="2">
    <source>
        <dbReference type="EMBL" id="QHU31849.1"/>
    </source>
</evidence>
<organism evidence="2">
    <name type="scientific">viral metagenome</name>
    <dbReference type="NCBI Taxonomy" id="1070528"/>
    <lineage>
        <taxon>unclassified sequences</taxon>
        <taxon>metagenomes</taxon>
        <taxon>organismal metagenomes</taxon>
    </lineage>
</organism>
<evidence type="ECO:0000256" key="1">
    <source>
        <dbReference type="SAM" id="Phobius"/>
    </source>
</evidence>
<dbReference type="EMBL" id="MN740533">
    <property type="protein sequence ID" value="QHU31849.1"/>
    <property type="molecule type" value="Genomic_DNA"/>
</dbReference>
<keyword evidence="1" id="KW-0472">Membrane</keyword>
<accession>A0A6C0LLQ6</accession>
<feature type="transmembrane region" description="Helical" evidence="1">
    <location>
        <begin position="85"/>
        <end position="104"/>
    </location>
</feature>
<protein>
    <submittedName>
        <fullName evidence="2">Uncharacterized protein</fullName>
    </submittedName>
</protein>